<dbReference type="GO" id="GO:0008270">
    <property type="term" value="F:zinc ion binding"/>
    <property type="evidence" value="ECO:0007669"/>
    <property type="project" value="UniProtKB-KW"/>
</dbReference>
<accession>A0A1V9YMM7</accession>
<evidence type="ECO:0000256" key="4">
    <source>
        <dbReference type="SAM" id="MobiDB-lite"/>
    </source>
</evidence>
<keyword evidence="6" id="KW-1185">Reference proteome</keyword>
<reference evidence="5 6" key="1">
    <citation type="journal article" date="2014" name="Genome Biol. Evol.">
        <title>The secreted proteins of Achlya hypogyna and Thraustotheca clavata identify the ancestral oomycete secretome and reveal gene acquisitions by horizontal gene transfer.</title>
        <authorList>
            <person name="Misner I."/>
            <person name="Blouin N."/>
            <person name="Leonard G."/>
            <person name="Richards T.A."/>
            <person name="Lane C.E."/>
        </authorList>
    </citation>
    <scope>NUCLEOTIDE SEQUENCE [LARGE SCALE GENOMIC DNA]</scope>
    <source>
        <strain evidence="5 6">ATCC 48635</strain>
    </source>
</reference>
<keyword evidence="3" id="KW-0862">Zinc</keyword>
<evidence type="ECO:0000256" key="2">
    <source>
        <dbReference type="ARBA" id="ARBA00022771"/>
    </source>
</evidence>
<protein>
    <recommendedName>
        <fullName evidence="7">HIT-type domain-containing protein</fullName>
    </recommendedName>
</protein>
<evidence type="ECO:0008006" key="7">
    <source>
        <dbReference type="Google" id="ProtNLM"/>
    </source>
</evidence>
<evidence type="ECO:0000256" key="1">
    <source>
        <dbReference type="ARBA" id="ARBA00022723"/>
    </source>
</evidence>
<dbReference type="PANTHER" id="PTHR13093">
    <property type="entry name" value="ZINC FINGER HIT DOMAIN CONTAINING PROTEIN 1"/>
    <property type="match status" value="1"/>
</dbReference>
<evidence type="ECO:0000313" key="6">
    <source>
        <dbReference type="Proteomes" id="UP000243579"/>
    </source>
</evidence>
<keyword evidence="1" id="KW-0479">Metal-binding</keyword>
<name>A0A1V9YMM7_ACHHY</name>
<organism evidence="5 6">
    <name type="scientific">Achlya hypogyna</name>
    <name type="common">Oomycete</name>
    <name type="synonym">Protoachlya hypogyna</name>
    <dbReference type="NCBI Taxonomy" id="1202772"/>
    <lineage>
        <taxon>Eukaryota</taxon>
        <taxon>Sar</taxon>
        <taxon>Stramenopiles</taxon>
        <taxon>Oomycota</taxon>
        <taxon>Saprolegniomycetes</taxon>
        <taxon>Saprolegniales</taxon>
        <taxon>Achlyaceae</taxon>
        <taxon>Achlya</taxon>
    </lineage>
</organism>
<feature type="region of interest" description="Disordered" evidence="4">
    <location>
        <begin position="1"/>
        <end position="95"/>
    </location>
</feature>
<feature type="compositionally biased region" description="Acidic residues" evidence="4">
    <location>
        <begin position="67"/>
        <end position="82"/>
    </location>
</feature>
<dbReference type="AlphaFoldDB" id="A0A1V9YMM7"/>
<dbReference type="InterPro" id="IPR039723">
    <property type="entry name" value="Vps71/ZNHIT1"/>
</dbReference>
<keyword evidence="2" id="KW-0863">Zinc-finger</keyword>
<comment type="caution">
    <text evidence="5">The sequence shown here is derived from an EMBL/GenBank/DDBJ whole genome shotgun (WGS) entry which is preliminary data.</text>
</comment>
<sequence>MSSKNAKRQWDQTMASSGLALPQAPRKRYSGRTVKISKAMKHVDEETRKQVRNARLDALEADNYVEPTDDGEDEDLYIEDDSGTPSKKPLKSRAKAKSKGTVVPVSISGRRRIVRKVKSLAHLIFEECGTGEDTQRPNYITAAVKPAKTPPRHFCVVCGYPFRYSLHAACTSKTVLRSLTRRTLFSDYTCGRCGSRFCSVRCGDQHKETGCLKFNL</sequence>
<dbReference type="OrthoDB" id="74807at2759"/>
<dbReference type="STRING" id="1202772.A0A1V9YMM7"/>
<dbReference type="EMBL" id="JNBR01001471">
    <property type="protein sequence ID" value="OQR86981.1"/>
    <property type="molecule type" value="Genomic_DNA"/>
</dbReference>
<proteinExistence type="predicted"/>
<gene>
    <name evidence="5" type="ORF">ACHHYP_09634</name>
</gene>
<dbReference type="SUPFAM" id="SSF144232">
    <property type="entry name" value="HIT/MYND zinc finger-like"/>
    <property type="match status" value="1"/>
</dbReference>
<evidence type="ECO:0000313" key="5">
    <source>
        <dbReference type="EMBL" id="OQR86981.1"/>
    </source>
</evidence>
<evidence type="ECO:0000256" key="3">
    <source>
        <dbReference type="ARBA" id="ARBA00022833"/>
    </source>
</evidence>
<dbReference type="Proteomes" id="UP000243579">
    <property type="component" value="Unassembled WGS sequence"/>
</dbReference>
<feature type="compositionally biased region" description="Basic and acidic residues" evidence="4">
    <location>
        <begin position="41"/>
        <end position="58"/>
    </location>
</feature>
<dbReference type="CDD" id="cd21437">
    <property type="entry name" value="zf-HIT_ZNHIT1_like"/>
    <property type="match status" value="1"/>
</dbReference>
<dbReference type="GO" id="GO:0006338">
    <property type="term" value="P:chromatin remodeling"/>
    <property type="evidence" value="ECO:0007669"/>
    <property type="project" value="InterPro"/>
</dbReference>